<gene>
    <name evidence="2" type="ORF">C0W27_20815</name>
</gene>
<evidence type="ECO:0000256" key="1">
    <source>
        <dbReference type="SAM" id="Phobius"/>
    </source>
</evidence>
<dbReference type="Proteomes" id="UP000240989">
    <property type="component" value="Unassembled WGS sequence"/>
</dbReference>
<evidence type="ECO:0000313" key="3">
    <source>
        <dbReference type="Proteomes" id="UP000240989"/>
    </source>
</evidence>
<sequence>MQQKHWVFIYGILLVSLLTAGLSLIFSYAFCSVFFYVMCLVVGHTYENVYARFGYLIWPNALIENLHVHRFEKKYLLYLPRAFDDGFYTLEGIERNCYATNLNKYRAVEYNDGYQLMLETLQELEVNEKFTVKDLALKLNVIAKINSNNDKIFYNKNKLYQLRLKKEERKHALERMKSS</sequence>
<keyword evidence="3" id="KW-1185">Reference proteome</keyword>
<dbReference type="RefSeq" id="WP_045152826.1">
    <property type="nucleotide sequence ID" value="NZ_JZSW01000007.1"/>
</dbReference>
<keyword evidence="1" id="KW-0472">Membrane</keyword>
<feature type="transmembrane region" description="Helical" evidence="1">
    <location>
        <begin position="7"/>
        <end position="30"/>
    </location>
</feature>
<accession>A0ABX5GYG2</accession>
<evidence type="ECO:0000313" key="2">
    <source>
        <dbReference type="EMBL" id="PSX03939.1"/>
    </source>
</evidence>
<reference evidence="2 3" key="1">
    <citation type="submission" date="2018-01" db="EMBL/GenBank/DDBJ databases">
        <title>Whole genome sequencing of Histamine producing bacteria.</title>
        <authorList>
            <person name="Butler K."/>
        </authorList>
    </citation>
    <scope>NUCLEOTIDE SEQUENCE [LARGE SCALE GENOMIC DNA]</scope>
    <source>
        <strain evidence="2 3">A6-1</strain>
    </source>
</reference>
<comment type="caution">
    <text evidence="2">The sequence shown here is derived from an EMBL/GenBank/DDBJ whole genome shotgun (WGS) entry which is preliminary data.</text>
</comment>
<protein>
    <submittedName>
        <fullName evidence="2">Uncharacterized protein</fullName>
    </submittedName>
</protein>
<keyword evidence="1" id="KW-1133">Transmembrane helix</keyword>
<name>A0ABX5GYG2_PHOAN</name>
<organism evidence="2 3">
    <name type="scientific">Photobacterium angustum</name>
    <dbReference type="NCBI Taxonomy" id="661"/>
    <lineage>
        <taxon>Bacteria</taxon>
        <taxon>Pseudomonadati</taxon>
        <taxon>Pseudomonadota</taxon>
        <taxon>Gammaproteobacteria</taxon>
        <taxon>Vibrionales</taxon>
        <taxon>Vibrionaceae</taxon>
        <taxon>Photobacterium</taxon>
    </lineage>
</organism>
<dbReference type="EMBL" id="PYOU01000027">
    <property type="protein sequence ID" value="PSX03939.1"/>
    <property type="molecule type" value="Genomic_DNA"/>
</dbReference>
<keyword evidence="1" id="KW-0812">Transmembrane</keyword>
<proteinExistence type="predicted"/>